<feature type="active site" description="Nucleophile" evidence="6">
    <location>
        <position position="220"/>
    </location>
</feature>
<feature type="binding site" evidence="6">
    <location>
        <position position="167"/>
    </location>
    <ligand>
        <name>S-adenosyl-L-methionine</name>
        <dbReference type="ChEBI" id="CHEBI:59789"/>
    </ligand>
</feature>
<dbReference type="InterPro" id="IPR029063">
    <property type="entry name" value="SAM-dependent_MTases_sf"/>
</dbReference>
<dbReference type="CDD" id="cd02440">
    <property type="entry name" value="AdoMet_MTases"/>
    <property type="match status" value="1"/>
</dbReference>
<keyword evidence="3 6" id="KW-0808">Transferase</keyword>
<dbReference type="RefSeq" id="WP_183541199.1">
    <property type="nucleotide sequence ID" value="NZ_DASWOY010000009.1"/>
</dbReference>
<accession>A0A841C4B5</accession>
<dbReference type="SUPFAM" id="SSF53335">
    <property type="entry name" value="S-adenosyl-L-methionine-dependent methyltransferases"/>
    <property type="match status" value="1"/>
</dbReference>
<dbReference type="Gene3D" id="3.30.70.1170">
    <property type="entry name" value="Sun protein, domain 3"/>
    <property type="match status" value="1"/>
</dbReference>
<dbReference type="Gene3D" id="2.30.130.60">
    <property type="match status" value="1"/>
</dbReference>
<dbReference type="Pfam" id="PF01189">
    <property type="entry name" value="Methyltr_RsmB-F"/>
    <property type="match status" value="1"/>
</dbReference>
<dbReference type="PROSITE" id="PS51686">
    <property type="entry name" value="SAM_MT_RSMB_NOP"/>
    <property type="match status" value="1"/>
</dbReference>
<evidence type="ECO:0000256" key="6">
    <source>
        <dbReference type="PROSITE-ProRule" id="PRU01023"/>
    </source>
</evidence>
<organism evidence="8 9">
    <name type="scientific">Lactovum miscens</name>
    <dbReference type="NCBI Taxonomy" id="190387"/>
    <lineage>
        <taxon>Bacteria</taxon>
        <taxon>Bacillati</taxon>
        <taxon>Bacillota</taxon>
        <taxon>Bacilli</taxon>
        <taxon>Lactobacillales</taxon>
        <taxon>Streptococcaceae</taxon>
        <taxon>Lactovum</taxon>
    </lineage>
</organism>
<sequence>MKLPIEFSKKYEKILKSDFQRFVETFDEIPISAFRVNPLKKIEVEAEKIEDSDFGYYGKISGKSKEFLVGEIYSQEPAAQMVGQIARPEQDMRVLDLCAAPGGKSSHLLSYLGNTGLLVSNDISTKRSKILVENLERWGNRNNIILNESPDKLADVFSAFFDMIVIDAPCSGEGMFRKDPDAMSYWSPKYVEECVSRQKKILSEAMKMLAPTGVIVYSTCTWSPEEDEEMVAWLLNEYPNLALEFEKKYWPFEFKGEGQFLARFRNNDDSLVKKSKFRMVKSNLNSEQLKLWKVFRTRSLNFEPKGILQAFGDNLFLLPESLPDLSKLRIARNGLHIGVFKKNRFEPSYALGIALNKNDSKQEIELTDEEVIGYAKGNPIIKDKNLPNGWTHLLSDGHGFGFSKYVDGMLKNNYPKGLRIHG</sequence>
<dbReference type="InterPro" id="IPR049560">
    <property type="entry name" value="MeTrfase_RsmB-F_NOP2_cat"/>
</dbReference>
<dbReference type="PANTHER" id="PTHR22807:SF30">
    <property type="entry name" value="28S RRNA (CYTOSINE(4447)-C(5))-METHYLTRANSFERASE-RELATED"/>
    <property type="match status" value="1"/>
</dbReference>
<keyword evidence="5 6" id="KW-0694">RNA-binding</keyword>
<evidence type="ECO:0000256" key="4">
    <source>
        <dbReference type="ARBA" id="ARBA00022691"/>
    </source>
</evidence>
<dbReference type="Gene3D" id="3.40.50.150">
    <property type="entry name" value="Vaccinia Virus protein VP39"/>
    <property type="match status" value="1"/>
</dbReference>
<keyword evidence="1" id="KW-0963">Cytoplasm</keyword>
<evidence type="ECO:0000313" key="9">
    <source>
        <dbReference type="Proteomes" id="UP000562464"/>
    </source>
</evidence>
<feature type="domain" description="SAM-dependent MTase RsmB/NOP-type" evidence="7">
    <location>
        <begin position="1"/>
        <end position="297"/>
    </location>
</feature>
<dbReference type="EMBL" id="JACHHV010000049">
    <property type="protein sequence ID" value="MBB5888766.1"/>
    <property type="molecule type" value="Genomic_DNA"/>
</dbReference>
<feature type="binding site" evidence="6">
    <location>
        <begin position="98"/>
        <end position="104"/>
    </location>
    <ligand>
        <name>S-adenosyl-L-methionine</name>
        <dbReference type="ChEBI" id="CHEBI:59789"/>
    </ligand>
</feature>
<gene>
    <name evidence="8" type="ORF">HNQ37_001679</name>
</gene>
<protein>
    <submittedName>
        <fullName evidence="8">16S rRNA C967 or C1407 C5-methylase (RsmB/RsmF family)/NOL1/NOP2/fmu family ribosome biogenesis protein</fullName>
    </submittedName>
</protein>
<reference evidence="8 9" key="1">
    <citation type="submission" date="2020-08" db="EMBL/GenBank/DDBJ databases">
        <title>Genomic Encyclopedia of Type Strains, Phase IV (KMG-IV): sequencing the most valuable type-strain genomes for metagenomic binning, comparative biology and taxonomic classification.</title>
        <authorList>
            <person name="Goeker M."/>
        </authorList>
    </citation>
    <scope>NUCLEOTIDE SEQUENCE [LARGE SCALE GENOMIC DNA]</scope>
    <source>
        <strain evidence="8 9">DSM 14925</strain>
    </source>
</reference>
<proteinExistence type="inferred from homology"/>
<name>A0A841C4B5_9LACT</name>
<dbReference type="GO" id="GO:0008173">
    <property type="term" value="F:RNA methyltransferase activity"/>
    <property type="evidence" value="ECO:0007669"/>
    <property type="project" value="InterPro"/>
</dbReference>
<dbReference type="CDD" id="cd21147">
    <property type="entry name" value="RsmF_methylt_CTD1"/>
    <property type="match status" value="1"/>
</dbReference>
<keyword evidence="2 6" id="KW-0489">Methyltransferase</keyword>
<dbReference type="Pfam" id="PF13636">
    <property type="entry name" value="Methyltranf_PUA"/>
    <property type="match status" value="1"/>
</dbReference>
<keyword evidence="9" id="KW-1185">Reference proteome</keyword>
<comment type="caution">
    <text evidence="6">Lacks conserved residue(s) required for the propagation of feature annotation.</text>
</comment>
<dbReference type="AlphaFoldDB" id="A0A841C4B5"/>
<dbReference type="PRINTS" id="PR02008">
    <property type="entry name" value="RCMTFAMILY"/>
</dbReference>
<evidence type="ECO:0000256" key="5">
    <source>
        <dbReference type="ARBA" id="ARBA00022884"/>
    </source>
</evidence>
<dbReference type="PANTHER" id="PTHR22807">
    <property type="entry name" value="NOP2 YEAST -RELATED NOL1/NOP2/FMU SUN DOMAIN-CONTAINING"/>
    <property type="match status" value="1"/>
</dbReference>
<dbReference type="Pfam" id="PF17126">
    <property type="entry name" value="RsmF_methylt_CI"/>
    <property type="match status" value="1"/>
</dbReference>
<evidence type="ECO:0000256" key="2">
    <source>
        <dbReference type="ARBA" id="ARBA00022603"/>
    </source>
</evidence>
<dbReference type="InterPro" id="IPR001678">
    <property type="entry name" value="MeTrfase_RsmB-F_NOP2_dom"/>
</dbReference>
<dbReference type="GO" id="GO:0003723">
    <property type="term" value="F:RNA binding"/>
    <property type="evidence" value="ECO:0007669"/>
    <property type="project" value="UniProtKB-UniRule"/>
</dbReference>
<dbReference type="GO" id="GO:0001510">
    <property type="term" value="P:RNA methylation"/>
    <property type="evidence" value="ECO:0007669"/>
    <property type="project" value="InterPro"/>
</dbReference>
<dbReference type="InterPro" id="IPR027391">
    <property type="entry name" value="Nol1_Nop2_Fmu_2"/>
</dbReference>
<dbReference type="InterPro" id="IPR023267">
    <property type="entry name" value="RCMT"/>
</dbReference>
<dbReference type="Proteomes" id="UP000562464">
    <property type="component" value="Unassembled WGS sequence"/>
</dbReference>
<dbReference type="Pfam" id="PF17125">
    <property type="entry name" value="Methyltr_RsmF_N"/>
    <property type="match status" value="1"/>
</dbReference>
<dbReference type="InterPro" id="IPR031340">
    <property type="entry name" value="RsmF_methylt_CI"/>
</dbReference>
<comment type="caution">
    <text evidence="8">The sequence shown here is derived from an EMBL/GenBank/DDBJ whole genome shotgun (WGS) entry which is preliminary data.</text>
</comment>
<evidence type="ECO:0000259" key="7">
    <source>
        <dbReference type="PROSITE" id="PS51686"/>
    </source>
</evidence>
<feature type="binding site" evidence="6">
    <location>
        <position position="122"/>
    </location>
    <ligand>
        <name>S-adenosyl-L-methionine</name>
        <dbReference type="ChEBI" id="CHEBI:59789"/>
    </ligand>
</feature>
<dbReference type="InterPro" id="IPR031341">
    <property type="entry name" value="Methyltr_RsmF_N"/>
</dbReference>
<comment type="similarity">
    <text evidence="6">Belongs to the class I-like SAM-binding methyltransferase superfamily. RsmB/NOP family.</text>
</comment>
<keyword evidence="4 6" id="KW-0949">S-adenosyl-L-methionine</keyword>
<evidence type="ECO:0000256" key="1">
    <source>
        <dbReference type="ARBA" id="ARBA00022490"/>
    </source>
</evidence>
<evidence type="ECO:0000313" key="8">
    <source>
        <dbReference type="EMBL" id="MBB5888766.1"/>
    </source>
</evidence>
<evidence type="ECO:0000256" key="3">
    <source>
        <dbReference type="ARBA" id="ARBA00022679"/>
    </source>
</evidence>